<name>A0A814Q344_ADIRI</name>
<evidence type="ECO:0000256" key="1">
    <source>
        <dbReference type="ARBA" id="ARBA00022737"/>
    </source>
</evidence>
<evidence type="ECO:0000256" key="2">
    <source>
        <dbReference type="PROSITE-ProRule" id="PRU00504"/>
    </source>
</evidence>
<dbReference type="EMBL" id="CAJNOR010001283">
    <property type="protein sequence ID" value="CAF1113655.1"/>
    <property type="molecule type" value="Genomic_DNA"/>
</dbReference>
<accession>A0A814Q344</accession>
<proteinExistence type="predicted"/>
<evidence type="ECO:0000313" key="4">
    <source>
        <dbReference type="Proteomes" id="UP000663828"/>
    </source>
</evidence>
<dbReference type="PANTHER" id="PTHR24104:SF25">
    <property type="entry name" value="PROTEIN LIN-41"/>
    <property type="match status" value="1"/>
</dbReference>
<reference evidence="3" key="1">
    <citation type="submission" date="2021-02" db="EMBL/GenBank/DDBJ databases">
        <authorList>
            <person name="Nowell W R."/>
        </authorList>
    </citation>
    <scope>NUCLEOTIDE SEQUENCE</scope>
</reference>
<dbReference type="GO" id="GO:0061630">
    <property type="term" value="F:ubiquitin protein ligase activity"/>
    <property type="evidence" value="ECO:0007669"/>
    <property type="project" value="TreeGrafter"/>
</dbReference>
<dbReference type="InterPro" id="IPR050952">
    <property type="entry name" value="TRIM-NHL_E3_ligases"/>
</dbReference>
<dbReference type="InterPro" id="IPR011042">
    <property type="entry name" value="6-blade_b-propeller_TolB-like"/>
</dbReference>
<sequence>MERASDYYNHRVMKWRRDANEGLVVAGGNGRGKYLNQLDGPEGLAVDDFGHAYIADGYNDRIVRWSEEEEEVGGLIVGSNGYGEKPFHLYLPSSLSFDVQGNLYVADQKNHRIQRFDLLR</sequence>
<dbReference type="SUPFAM" id="SSF101898">
    <property type="entry name" value="NHL repeat"/>
    <property type="match status" value="1"/>
</dbReference>
<dbReference type="GO" id="GO:0008270">
    <property type="term" value="F:zinc ion binding"/>
    <property type="evidence" value="ECO:0007669"/>
    <property type="project" value="UniProtKB-KW"/>
</dbReference>
<keyword evidence="1" id="KW-0677">Repeat</keyword>
<evidence type="ECO:0000313" key="3">
    <source>
        <dbReference type="EMBL" id="CAF1113655.1"/>
    </source>
</evidence>
<dbReference type="Pfam" id="PF01436">
    <property type="entry name" value="NHL"/>
    <property type="match status" value="1"/>
</dbReference>
<gene>
    <name evidence="3" type="ORF">XAT740_LOCUS19002</name>
</gene>
<organism evidence="3 4">
    <name type="scientific">Adineta ricciae</name>
    <name type="common">Rotifer</name>
    <dbReference type="NCBI Taxonomy" id="249248"/>
    <lineage>
        <taxon>Eukaryota</taxon>
        <taxon>Metazoa</taxon>
        <taxon>Spiralia</taxon>
        <taxon>Gnathifera</taxon>
        <taxon>Rotifera</taxon>
        <taxon>Eurotatoria</taxon>
        <taxon>Bdelloidea</taxon>
        <taxon>Adinetida</taxon>
        <taxon>Adinetidae</taxon>
        <taxon>Adineta</taxon>
    </lineage>
</organism>
<keyword evidence="4" id="KW-1185">Reference proteome</keyword>
<dbReference type="PANTHER" id="PTHR24104">
    <property type="entry name" value="E3 UBIQUITIN-PROTEIN LIGASE NHLRC1-RELATED"/>
    <property type="match status" value="1"/>
</dbReference>
<dbReference type="GO" id="GO:0000209">
    <property type="term" value="P:protein polyubiquitination"/>
    <property type="evidence" value="ECO:0007669"/>
    <property type="project" value="TreeGrafter"/>
</dbReference>
<dbReference type="Proteomes" id="UP000663828">
    <property type="component" value="Unassembled WGS sequence"/>
</dbReference>
<comment type="caution">
    <text evidence="3">The sequence shown here is derived from an EMBL/GenBank/DDBJ whole genome shotgun (WGS) entry which is preliminary data.</text>
</comment>
<protein>
    <submittedName>
        <fullName evidence="3">Uncharacterized protein</fullName>
    </submittedName>
</protein>
<feature type="repeat" description="NHL" evidence="2">
    <location>
        <begin position="88"/>
        <end position="119"/>
    </location>
</feature>
<dbReference type="PROSITE" id="PS51125">
    <property type="entry name" value="NHL"/>
    <property type="match status" value="1"/>
</dbReference>
<dbReference type="GO" id="GO:0043161">
    <property type="term" value="P:proteasome-mediated ubiquitin-dependent protein catabolic process"/>
    <property type="evidence" value="ECO:0007669"/>
    <property type="project" value="TreeGrafter"/>
</dbReference>
<dbReference type="InterPro" id="IPR001258">
    <property type="entry name" value="NHL_repeat"/>
</dbReference>
<dbReference type="AlphaFoldDB" id="A0A814Q344"/>
<dbReference type="Gene3D" id="2.120.10.30">
    <property type="entry name" value="TolB, C-terminal domain"/>
    <property type="match status" value="1"/>
</dbReference>